<dbReference type="Proteomes" id="UP000036987">
    <property type="component" value="Unassembled WGS sequence"/>
</dbReference>
<sequence>MGSAMKMSQNITATSVYRNGKDDDENNKKKPRFLCLHGFRTSGAIMKEQIISKWPESVTSRLDMFFADAPFPCAGKSDVDGIFPPPYYEWFQFCKDFTEYVNFEECLKFIEDLMIQYGPFDGLMGFSQGAILSAALPGMQAKGYALTKVPKIKYVMIIGGAKFQSTDVVKKSYSEKIVCPSLHFLGEKDFLRQHGVELLESYVNPFVVHHPKGHTVPRLLDDKSLETMNAFLETIEEMTVEAELLQNDQDQQHVVEVYA</sequence>
<evidence type="ECO:0000259" key="1">
    <source>
        <dbReference type="Pfam" id="PF03959"/>
    </source>
</evidence>
<protein>
    <submittedName>
        <fullName evidence="2">Serine hydrolase family protein</fullName>
    </submittedName>
</protein>
<name>A0A0K9Q0R7_ZOSMR</name>
<gene>
    <name evidence="2" type="ORF">ZOSMA_135G00160</name>
</gene>
<keyword evidence="3" id="KW-1185">Reference proteome</keyword>
<dbReference type="OMA" id="QIHKWPQ"/>
<dbReference type="Pfam" id="PF03959">
    <property type="entry name" value="FSH1"/>
    <property type="match status" value="1"/>
</dbReference>
<dbReference type="STRING" id="29655.A0A0K9Q0R7"/>
<dbReference type="Gene3D" id="3.40.50.1820">
    <property type="entry name" value="alpha/beta hydrolase"/>
    <property type="match status" value="1"/>
</dbReference>
<dbReference type="InterPro" id="IPR005645">
    <property type="entry name" value="FSH-like_dom"/>
</dbReference>
<organism evidence="2 3">
    <name type="scientific">Zostera marina</name>
    <name type="common">Eelgrass</name>
    <dbReference type="NCBI Taxonomy" id="29655"/>
    <lineage>
        <taxon>Eukaryota</taxon>
        <taxon>Viridiplantae</taxon>
        <taxon>Streptophyta</taxon>
        <taxon>Embryophyta</taxon>
        <taxon>Tracheophyta</taxon>
        <taxon>Spermatophyta</taxon>
        <taxon>Magnoliopsida</taxon>
        <taxon>Liliopsida</taxon>
        <taxon>Zosteraceae</taxon>
        <taxon>Zostera</taxon>
    </lineage>
</organism>
<dbReference type="PANTHER" id="PTHR22778:SF51">
    <property type="entry name" value="DIHYDROFOLATE REDUCTASE"/>
    <property type="match status" value="1"/>
</dbReference>
<dbReference type="PANTHER" id="PTHR22778">
    <property type="entry name" value="OVARIAN CANCER GENE-2 PROTEIN-RELATED"/>
    <property type="match status" value="1"/>
</dbReference>
<dbReference type="GO" id="GO:0016787">
    <property type="term" value="F:hydrolase activity"/>
    <property type="evidence" value="ECO:0000318"/>
    <property type="project" value="GO_Central"/>
</dbReference>
<dbReference type="InterPro" id="IPR029058">
    <property type="entry name" value="AB_hydrolase_fold"/>
</dbReference>
<feature type="domain" description="Serine hydrolase" evidence="1">
    <location>
        <begin position="29"/>
        <end position="221"/>
    </location>
</feature>
<dbReference type="AlphaFoldDB" id="A0A0K9Q0R7"/>
<accession>A0A0K9Q0R7</accession>
<keyword evidence="2" id="KW-0378">Hydrolase</keyword>
<dbReference type="GO" id="GO:0005634">
    <property type="term" value="C:nucleus"/>
    <property type="evidence" value="ECO:0000318"/>
    <property type="project" value="GO_Central"/>
</dbReference>
<evidence type="ECO:0000313" key="2">
    <source>
        <dbReference type="EMBL" id="KMZ74087.1"/>
    </source>
</evidence>
<proteinExistence type="predicted"/>
<comment type="caution">
    <text evidence="2">The sequence shown here is derived from an EMBL/GenBank/DDBJ whole genome shotgun (WGS) entry which is preliminary data.</text>
</comment>
<evidence type="ECO:0000313" key="3">
    <source>
        <dbReference type="Proteomes" id="UP000036987"/>
    </source>
</evidence>
<dbReference type="FunFam" id="3.40.50.1820:FF:000133">
    <property type="entry name" value="esterase AGAP003155"/>
    <property type="match status" value="1"/>
</dbReference>
<dbReference type="GO" id="GO:0005737">
    <property type="term" value="C:cytoplasm"/>
    <property type="evidence" value="ECO:0000318"/>
    <property type="project" value="GO_Central"/>
</dbReference>
<dbReference type="SUPFAM" id="SSF53474">
    <property type="entry name" value="alpha/beta-Hydrolases"/>
    <property type="match status" value="1"/>
</dbReference>
<reference evidence="3" key="1">
    <citation type="journal article" date="2016" name="Nature">
        <title>The genome of the seagrass Zostera marina reveals angiosperm adaptation to the sea.</title>
        <authorList>
            <person name="Olsen J.L."/>
            <person name="Rouze P."/>
            <person name="Verhelst B."/>
            <person name="Lin Y.-C."/>
            <person name="Bayer T."/>
            <person name="Collen J."/>
            <person name="Dattolo E."/>
            <person name="De Paoli E."/>
            <person name="Dittami S."/>
            <person name="Maumus F."/>
            <person name="Michel G."/>
            <person name="Kersting A."/>
            <person name="Lauritano C."/>
            <person name="Lohaus R."/>
            <person name="Toepel M."/>
            <person name="Tonon T."/>
            <person name="Vanneste K."/>
            <person name="Amirebrahimi M."/>
            <person name="Brakel J."/>
            <person name="Bostroem C."/>
            <person name="Chovatia M."/>
            <person name="Grimwood J."/>
            <person name="Jenkins J.W."/>
            <person name="Jueterbock A."/>
            <person name="Mraz A."/>
            <person name="Stam W.T."/>
            <person name="Tice H."/>
            <person name="Bornberg-Bauer E."/>
            <person name="Green P.J."/>
            <person name="Pearson G.A."/>
            <person name="Procaccini G."/>
            <person name="Duarte C.M."/>
            <person name="Schmutz J."/>
            <person name="Reusch T.B.H."/>
            <person name="Van de Peer Y."/>
        </authorList>
    </citation>
    <scope>NUCLEOTIDE SEQUENCE [LARGE SCALE GENOMIC DNA]</scope>
    <source>
        <strain evidence="3">cv. Finnish</strain>
    </source>
</reference>
<dbReference type="OrthoDB" id="414698at2759"/>
<dbReference type="EMBL" id="LFYR01000429">
    <property type="protein sequence ID" value="KMZ74087.1"/>
    <property type="molecule type" value="Genomic_DNA"/>
</dbReference>